<dbReference type="EMBL" id="WJNG01000006">
    <property type="protein sequence ID" value="MRH42728.1"/>
    <property type="molecule type" value="Genomic_DNA"/>
</dbReference>
<gene>
    <name evidence="1" type="ORF">GH741_08510</name>
</gene>
<sequence length="441" mass="50609">MKSQIIVDKVTVINRELIVHYHCKGEIANYINGNRFVAKYDSDIKNVPESLLIIPFLANVTPIAWVTNSIIYCGQVDLQFYKSLNVLKDYFKSMYPSFLCESDLTPNLIINNDTHLKENSKSALFFNNGIASVASSIQRRDDEPLLISVWGAETEVTNQEAWQAVSEELRNFATSFDTKVSVIKSNFRDMINYEELNGSFEELIGGHWWTKIQHDLGIIGLSAPLAYHHQITKLYIGATHQPSFISPFGSDIEIESNISWGSDLLQVFPQGYVLTRHEKIALISNYIKTYDSTLKIKACQNTQISHNCSNCEKCIRTMISMLLEGLDPSKHGFKHVDATTLDRMRHHLENDGVVTPENLFHYKEIQSHIPSKKEGLTVFTLDFFNWFEQTNFKRVTNKLRRKEIIIYYKNKTKSKVGTIVNTSKGQDILRKLKNKKNNKEL</sequence>
<keyword evidence="2" id="KW-1185">Reference proteome</keyword>
<dbReference type="OrthoDB" id="2791683at2"/>
<evidence type="ECO:0000313" key="2">
    <source>
        <dbReference type="Proteomes" id="UP000799092"/>
    </source>
</evidence>
<evidence type="ECO:0000313" key="1">
    <source>
        <dbReference type="EMBL" id="MRH42728.1"/>
    </source>
</evidence>
<name>A0A6A8DAT9_9BACI</name>
<comment type="caution">
    <text evidence="1">The sequence shown here is derived from an EMBL/GenBank/DDBJ whole genome shotgun (WGS) entry which is preliminary data.</text>
</comment>
<dbReference type="Proteomes" id="UP000799092">
    <property type="component" value="Unassembled WGS sequence"/>
</dbReference>
<reference evidence="1" key="1">
    <citation type="submission" date="2019-11" db="EMBL/GenBank/DDBJ databases">
        <authorList>
            <person name="Li J."/>
        </authorList>
    </citation>
    <scope>NUCLEOTIDE SEQUENCE</scope>
    <source>
        <strain evidence="1">B6B</strain>
    </source>
</reference>
<dbReference type="RefSeq" id="WP_153736374.1">
    <property type="nucleotide sequence ID" value="NZ_WJNG01000006.1"/>
</dbReference>
<dbReference type="AlphaFoldDB" id="A0A6A8DAT9"/>
<protein>
    <submittedName>
        <fullName evidence="1">Uncharacterized protein</fullName>
    </submittedName>
</protein>
<accession>A0A6A8DAT9</accession>
<proteinExistence type="predicted"/>
<organism evidence="1 2">
    <name type="scientific">Aquibacillus halophilus</name>
    <dbReference type="NCBI Taxonomy" id="930132"/>
    <lineage>
        <taxon>Bacteria</taxon>
        <taxon>Bacillati</taxon>
        <taxon>Bacillota</taxon>
        <taxon>Bacilli</taxon>
        <taxon>Bacillales</taxon>
        <taxon>Bacillaceae</taxon>
        <taxon>Aquibacillus</taxon>
    </lineage>
</organism>